<dbReference type="EMBL" id="JAWDES010000005">
    <property type="protein sequence ID" value="MDU0260224.1"/>
    <property type="molecule type" value="Genomic_DNA"/>
</dbReference>
<dbReference type="GeneID" id="79838453"/>
<dbReference type="Proteomes" id="UP001181347">
    <property type="component" value="Unassembled WGS sequence"/>
</dbReference>
<keyword evidence="4" id="KW-0012">Acyltransferase</keyword>
<comment type="caution">
    <text evidence="4">The sequence shown here is derived from an EMBL/GenBank/DDBJ whole genome shotgun (WGS) entry which is preliminary data.</text>
</comment>
<dbReference type="Proteomes" id="UP001055105">
    <property type="component" value="Unassembled WGS sequence"/>
</dbReference>
<evidence type="ECO:0000259" key="1">
    <source>
        <dbReference type="PROSITE" id="PS51729"/>
    </source>
</evidence>
<feature type="domain" description="N-acetyltransferase" evidence="1">
    <location>
        <begin position="8"/>
        <end position="93"/>
    </location>
</feature>
<evidence type="ECO:0000313" key="6">
    <source>
        <dbReference type="Proteomes" id="UP001181347"/>
    </source>
</evidence>
<dbReference type="Pfam" id="PF14542">
    <property type="entry name" value="Acetyltransf_CG"/>
    <property type="match status" value="1"/>
</dbReference>
<dbReference type="InterPro" id="IPR016181">
    <property type="entry name" value="Acyl_CoA_acyltransferase"/>
</dbReference>
<keyword evidence="4" id="KW-0808">Transferase</keyword>
<dbReference type="GO" id="GO:0016746">
    <property type="term" value="F:acyltransferase activity"/>
    <property type="evidence" value="ECO:0007669"/>
    <property type="project" value="UniProtKB-KW"/>
</dbReference>
<dbReference type="InterPro" id="IPR031165">
    <property type="entry name" value="GNAT_YJDJ"/>
</dbReference>
<evidence type="ECO:0000313" key="5">
    <source>
        <dbReference type="Proteomes" id="UP000324870"/>
    </source>
</evidence>
<reference evidence="2" key="2">
    <citation type="submission" date="2022-01" db="EMBL/GenBank/DDBJ databases">
        <title>Novel bile acid biosynthetic pathways are enriched in the microbiome of centenarians.</title>
        <authorList>
            <person name="Sato Y."/>
            <person name="Atarashi K."/>
            <person name="Plichta R.D."/>
            <person name="Arai Y."/>
            <person name="Sasajima S."/>
            <person name="Kearney M.S."/>
            <person name="Suda W."/>
            <person name="Takeshita K."/>
            <person name="Sasaki T."/>
            <person name="Okamoto S."/>
            <person name="Skelly N.A."/>
            <person name="Okamura Y."/>
            <person name="Vlamakis H."/>
            <person name="Li Y."/>
            <person name="Tanoue T."/>
            <person name="Takei H."/>
            <person name="Nittono H."/>
            <person name="Narushima S."/>
            <person name="Irie J."/>
            <person name="Itoh H."/>
            <person name="Moriya K."/>
            <person name="Sugiura Y."/>
            <person name="Suematsu M."/>
            <person name="Moritoki N."/>
            <person name="Shibata S."/>
            <person name="Littman R.D."/>
            <person name="Fischbach A.M."/>
            <person name="Uwamino Y."/>
            <person name="Inoue T."/>
            <person name="Honda A."/>
            <person name="Hattori M."/>
            <person name="Murai T."/>
            <person name="Xavier J.R."/>
            <person name="Hirose N."/>
            <person name="Honda K."/>
        </authorList>
    </citation>
    <scope>NUCLEOTIDE SEQUENCE</scope>
    <source>
        <strain evidence="2">CE91-St16</strain>
    </source>
</reference>
<reference evidence="4" key="3">
    <citation type="submission" date="2023-10" db="EMBL/GenBank/DDBJ databases">
        <title>Genome Sequence of the Bacteria from From Gut Wall in Crohn's Disease.</title>
        <authorList>
            <person name="Rodriguez-Palacios A."/>
        </authorList>
    </citation>
    <scope>NUCLEOTIDE SEQUENCE</scope>
    <source>
        <strain evidence="4">CavFT-hAR58</strain>
    </source>
</reference>
<dbReference type="PANTHER" id="PTHR31435">
    <property type="entry name" value="PROTEIN NATD1"/>
    <property type="match status" value="1"/>
</dbReference>
<proteinExistence type="predicted"/>
<dbReference type="EMBL" id="BQOL01000001">
    <property type="protein sequence ID" value="GKI17678.1"/>
    <property type="molecule type" value="Genomic_DNA"/>
</dbReference>
<dbReference type="Gene3D" id="3.40.630.30">
    <property type="match status" value="1"/>
</dbReference>
<dbReference type="EC" id="2.3.1.-" evidence="4"/>
<dbReference type="SUPFAM" id="SSF55729">
    <property type="entry name" value="Acyl-CoA N-acyltransferases (Nat)"/>
    <property type="match status" value="1"/>
</dbReference>
<dbReference type="RefSeq" id="WP_022043820.1">
    <property type="nucleotide sequence ID" value="NZ_AP025581.1"/>
</dbReference>
<dbReference type="EMBL" id="VVND01000001">
    <property type="protein sequence ID" value="KAA3160814.1"/>
    <property type="molecule type" value="Genomic_DNA"/>
</dbReference>
<accession>A0A5B5VTC2</accession>
<dbReference type="Proteomes" id="UP000324870">
    <property type="component" value="Unassembled WGS sequence"/>
</dbReference>
<sequence length="99" mass="11359">MEKKHELIDNAAEKRYEFDLGGDLAMIEYIKAQGFIVLTHTEVPEKYEGQGIGSELTRAVLEDLRAKKLPMIPQCPFVAQYIYRHPEWADVVLKEVPAK</sequence>
<gene>
    <name evidence="2" type="ORF">CE91St16_05860</name>
    <name evidence="3" type="ORF">F2A26_00520</name>
    <name evidence="4" type="ORF">RVH17_08875</name>
</gene>
<reference evidence="3 5" key="1">
    <citation type="journal article" date="2019" name="Nat. Med.">
        <title>A library of human gut bacterial isolates paired with longitudinal multiomics data enables mechanistic microbiome research.</title>
        <authorList>
            <person name="Poyet M."/>
            <person name="Groussin M."/>
            <person name="Gibbons S.M."/>
            <person name="Avila-Pacheco J."/>
            <person name="Jiang X."/>
            <person name="Kearney S.M."/>
            <person name="Perrotta A.R."/>
            <person name="Berdy B."/>
            <person name="Zhao S."/>
            <person name="Lieberman T.D."/>
            <person name="Swanson P.K."/>
            <person name="Smith M."/>
            <person name="Roesemann S."/>
            <person name="Alexander J.E."/>
            <person name="Rich S.A."/>
            <person name="Livny J."/>
            <person name="Vlamakis H."/>
            <person name="Clish C."/>
            <person name="Bullock K."/>
            <person name="Deik A."/>
            <person name="Scott J."/>
            <person name="Pierce K.A."/>
            <person name="Xavier R.J."/>
            <person name="Alm E.J."/>
        </authorList>
    </citation>
    <scope>NUCLEOTIDE SEQUENCE [LARGE SCALE GENOMIC DNA]</scope>
    <source>
        <strain evidence="3 5">BIOML-A1</strain>
    </source>
</reference>
<dbReference type="PROSITE" id="PS51729">
    <property type="entry name" value="GNAT_YJDJ"/>
    <property type="match status" value="1"/>
</dbReference>
<evidence type="ECO:0000313" key="3">
    <source>
        <dbReference type="EMBL" id="KAA3160814.1"/>
    </source>
</evidence>
<evidence type="ECO:0000313" key="4">
    <source>
        <dbReference type="EMBL" id="MDU0260224.1"/>
    </source>
</evidence>
<keyword evidence="5" id="KW-1185">Reference proteome</keyword>
<dbReference type="PANTHER" id="PTHR31435:SF10">
    <property type="entry name" value="BSR4717 PROTEIN"/>
    <property type="match status" value="1"/>
</dbReference>
<dbReference type="AlphaFoldDB" id="A0A5B5VTC2"/>
<evidence type="ECO:0000313" key="2">
    <source>
        <dbReference type="EMBL" id="GKI17678.1"/>
    </source>
</evidence>
<name>A0A5B5VTC2_9BACT</name>
<dbReference type="InterPro" id="IPR045057">
    <property type="entry name" value="Gcn5-rel_NAT"/>
</dbReference>
<protein>
    <submittedName>
        <fullName evidence="2 4">N-acetyltransferase</fullName>
        <ecNumber evidence="4">2.3.1.-</ecNumber>
    </submittedName>
</protein>
<organism evidence="4 6">
    <name type="scientific">Alistipes finegoldii</name>
    <dbReference type="NCBI Taxonomy" id="214856"/>
    <lineage>
        <taxon>Bacteria</taxon>
        <taxon>Pseudomonadati</taxon>
        <taxon>Bacteroidota</taxon>
        <taxon>Bacteroidia</taxon>
        <taxon>Bacteroidales</taxon>
        <taxon>Rikenellaceae</taxon>
        <taxon>Alistipes</taxon>
    </lineage>
</organism>